<dbReference type="AlphaFoldDB" id="A0A4P6YTC9"/>
<name>A0A4P6YTC9_9LACO</name>
<feature type="region of interest" description="Disordered" evidence="1">
    <location>
        <begin position="18"/>
        <end position="37"/>
    </location>
</feature>
<dbReference type="KEGG" id="wei:EQG49_05415"/>
<feature type="region of interest" description="Disordered" evidence="1">
    <location>
        <begin position="114"/>
        <end position="148"/>
    </location>
</feature>
<feature type="compositionally biased region" description="Basic and acidic residues" evidence="1">
    <location>
        <begin position="19"/>
        <end position="31"/>
    </location>
</feature>
<evidence type="ECO:0000313" key="2">
    <source>
        <dbReference type="EMBL" id="QBO35936.1"/>
    </source>
</evidence>
<protein>
    <submittedName>
        <fullName evidence="2">Uncharacterized protein</fullName>
    </submittedName>
</protein>
<reference evidence="3" key="1">
    <citation type="submission" date="2019-03" db="EMBL/GenBank/DDBJ databases">
        <title>Weissella sp. 26KH-42 Genome sequencing.</title>
        <authorList>
            <person name="Heo J."/>
            <person name="Kim S.-J."/>
            <person name="Kim J.-S."/>
            <person name="Hong S.-B."/>
            <person name="Kwon S.-W."/>
        </authorList>
    </citation>
    <scope>NUCLEOTIDE SEQUENCE [LARGE SCALE GENOMIC DNA]</scope>
    <source>
        <strain evidence="3">26KH-42</strain>
    </source>
</reference>
<evidence type="ECO:0000313" key="3">
    <source>
        <dbReference type="Proteomes" id="UP000292886"/>
    </source>
</evidence>
<keyword evidence="3" id="KW-1185">Reference proteome</keyword>
<accession>A0A4P6YTC9</accession>
<evidence type="ECO:0000256" key="1">
    <source>
        <dbReference type="SAM" id="MobiDB-lite"/>
    </source>
</evidence>
<dbReference type="EMBL" id="CP037940">
    <property type="protein sequence ID" value="QBO35936.1"/>
    <property type="molecule type" value="Genomic_DNA"/>
</dbReference>
<proteinExistence type="predicted"/>
<organism evidence="2 3">
    <name type="scientific">Periweissella cryptocerci</name>
    <dbReference type="NCBI Taxonomy" id="2506420"/>
    <lineage>
        <taxon>Bacteria</taxon>
        <taxon>Bacillati</taxon>
        <taxon>Bacillota</taxon>
        <taxon>Bacilli</taxon>
        <taxon>Lactobacillales</taxon>
        <taxon>Lactobacillaceae</taxon>
        <taxon>Periweissella</taxon>
    </lineage>
</organism>
<dbReference type="RefSeq" id="WP_133363015.1">
    <property type="nucleotide sequence ID" value="NZ_CP037940.1"/>
</dbReference>
<sequence>MKNEKTEWTKTWEAATSFEGEHHYKANRKDDEDSTWQQEWNNKPSDEAIKANSAEAEWENAWQNASTAEPANHHYKTNHKDDEDAAWQQEWNNKPSDEVIKAKGDEAKWENAWKESATAAGANHHYKSNHKDGEESDWEKAWNQKLDA</sequence>
<feature type="region of interest" description="Disordered" evidence="1">
    <location>
        <begin position="67"/>
        <end position="97"/>
    </location>
</feature>
<feature type="compositionally biased region" description="Basic and acidic residues" evidence="1">
    <location>
        <begin position="129"/>
        <end position="148"/>
    </location>
</feature>
<gene>
    <name evidence="2" type="ORF">EQG49_05415</name>
</gene>
<dbReference type="Proteomes" id="UP000292886">
    <property type="component" value="Chromosome"/>
</dbReference>